<evidence type="ECO:0000256" key="5">
    <source>
        <dbReference type="ARBA" id="ARBA00022691"/>
    </source>
</evidence>
<evidence type="ECO:0000256" key="3">
    <source>
        <dbReference type="ARBA" id="ARBA00022603"/>
    </source>
</evidence>
<dbReference type="InterPro" id="IPR029063">
    <property type="entry name" value="SAM-dependent_MTases_sf"/>
</dbReference>
<dbReference type="AlphaFoldDB" id="A0A1G4KAE7"/>
<dbReference type="PANTHER" id="PTHR10920:SF18">
    <property type="entry name" value="RRNA METHYLTRANSFERASE 2, MITOCHONDRIAL"/>
    <property type="match status" value="1"/>
</dbReference>
<protein>
    <recommendedName>
        <fullName evidence="6">rRNA methyltransferase 2, mitochondrial</fullName>
    </recommendedName>
</protein>
<evidence type="ECO:0000259" key="8">
    <source>
        <dbReference type="Pfam" id="PF01728"/>
    </source>
</evidence>
<dbReference type="InterPro" id="IPR015507">
    <property type="entry name" value="rRNA-MeTfrase_E"/>
</dbReference>
<dbReference type="PIRSF" id="PIRSF005461">
    <property type="entry name" value="23S_rRNA_mtase"/>
    <property type="match status" value="1"/>
</dbReference>
<reference evidence="9 10" key="1">
    <citation type="submission" date="2016-03" db="EMBL/GenBank/DDBJ databases">
        <authorList>
            <person name="Devillers H."/>
        </authorList>
    </citation>
    <scope>NUCLEOTIDE SEQUENCE [LARGE SCALE GENOMIC DNA]</scope>
    <source>
        <strain evidence="9">CBS 11717</strain>
    </source>
</reference>
<dbReference type="GO" id="GO:0005739">
    <property type="term" value="C:mitochondrion"/>
    <property type="evidence" value="ECO:0007669"/>
    <property type="project" value="TreeGrafter"/>
</dbReference>
<keyword evidence="5 7" id="KW-0949">S-adenosyl-L-methionine</keyword>
<evidence type="ECO:0000256" key="2">
    <source>
        <dbReference type="ARBA" id="ARBA00022552"/>
    </source>
</evidence>
<dbReference type="GO" id="GO:0008650">
    <property type="term" value="F:rRNA (uridine-2'-O-)-methyltransferase activity"/>
    <property type="evidence" value="ECO:0007669"/>
    <property type="project" value="TreeGrafter"/>
</dbReference>
<dbReference type="EMBL" id="LT598469">
    <property type="protein sequence ID" value="SCV01176.1"/>
    <property type="molecule type" value="Genomic_DNA"/>
</dbReference>
<evidence type="ECO:0000256" key="6">
    <source>
        <dbReference type="ARBA" id="ARBA00041184"/>
    </source>
</evidence>
<keyword evidence="10" id="KW-1185">Reference proteome</keyword>
<evidence type="ECO:0000256" key="1">
    <source>
        <dbReference type="ARBA" id="ARBA00009258"/>
    </source>
</evidence>
<gene>
    <name evidence="9" type="ORF">LAMI_0G09824G</name>
</gene>
<dbReference type="Gene3D" id="3.40.50.150">
    <property type="entry name" value="Vaccinia Virus protein VP39"/>
    <property type="match status" value="1"/>
</dbReference>
<evidence type="ECO:0000256" key="7">
    <source>
        <dbReference type="PIRSR" id="PIRSR005461-1"/>
    </source>
</evidence>
<evidence type="ECO:0000256" key="4">
    <source>
        <dbReference type="ARBA" id="ARBA00022679"/>
    </source>
</evidence>
<dbReference type="PANTHER" id="PTHR10920">
    <property type="entry name" value="RIBOSOMAL RNA METHYLTRANSFERASE"/>
    <property type="match status" value="1"/>
</dbReference>
<keyword evidence="3" id="KW-0489">Methyltransferase</keyword>
<keyword evidence="2" id="KW-0698">rRNA processing</keyword>
<dbReference type="OrthoDB" id="20105at2759"/>
<dbReference type="InterPro" id="IPR002877">
    <property type="entry name" value="RNA_MeTrfase_FtsJ_dom"/>
</dbReference>
<evidence type="ECO:0000313" key="9">
    <source>
        <dbReference type="EMBL" id="SCV01176.1"/>
    </source>
</evidence>
<dbReference type="Pfam" id="PF01728">
    <property type="entry name" value="FtsJ"/>
    <property type="match status" value="1"/>
</dbReference>
<comment type="similarity">
    <text evidence="1">Belongs to the class I-like SAM-binding methyltransferase superfamily. RNA methyltransferase RlmE family.</text>
</comment>
<sequence length="326" mass="37468">MGFSIIRDGARILARFGFFSGHHVHHTLFLKFGPVRFNSSAKSRWLDRQKNDAFTREAKVLGLRSRAAFKLMEIDDKFRIFKKDSPQCVLDLGYAPGAWSQVAQDRIGHNGMILGVDILPCTPPRGVSAIQANILSKKTHELIRLFFCKHFELYRHDRLHSETGYFHDANENDPSRFQQAQEYREIFSSDEYPNLKVALRNQPLDTILSDMYEPWPQTTGFWNNLTNSAYSRMANTSGLAIRDHVMSMDLCDAALIAAIDLLKPGGSFVSKLYTGEEDELLEKRMKMVFSTVHRYKPQSSRNESKELYFVGLKKRSQVDKLRVFSC</sequence>
<proteinExistence type="inferred from homology"/>
<evidence type="ECO:0000313" key="10">
    <source>
        <dbReference type="Proteomes" id="UP000191024"/>
    </source>
</evidence>
<name>A0A1G4KAE7_9SACH</name>
<dbReference type="SUPFAM" id="SSF53335">
    <property type="entry name" value="S-adenosyl-L-methionine-dependent methyltransferases"/>
    <property type="match status" value="1"/>
</dbReference>
<organism evidence="9 10">
    <name type="scientific">Lachancea mirantina</name>
    <dbReference type="NCBI Taxonomy" id="1230905"/>
    <lineage>
        <taxon>Eukaryota</taxon>
        <taxon>Fungi</taxon>
        <taxon>Dikarya</taxon>
        <taxon>Ascomycota</taxon>
        <taxon>Saccharomycotina</taxon>
        <taxon>Saccharomycetes</taxon>
        <taxon>Saccharomycetales</taxon>
        <taxon>Saccharomycetaceae</taxon>
        <taxon>Lachancea</taxon>
    </lineage>
</organism>
<keyword evidence="4" id="KW-0808">Transferase</keyword>
<dbReference type="STRING" id="1230905.A0A1G4KAE7"/>
<dbReference type="HAMAP" id="MF_01547">
    <property type="entry name" value="RNA_methyltr_E"/>
    <property type="match status" value="1"/>
</dbReference>
<dbReference type="Proteomes" id="UP000191024">
    <property type="component" value="Chromosome G"/>
</dbReference>
<feature type="domain" description="Ribosomal RNA methyltransferase FtsJ" evidence="8">
    <location>
        <begin position="64"/>
        <end position="314"/>
    </location>
</feature>
<dbReference type="InterPro" id="IPR050082">
    <property type="entry name" value="RNA_methyltr_RlmE"/>
</dbReference>
<feature type="active site" description="Proton acceptor" evidence="7">
    <location>
        <position position="271"/>
    </location>
</feature>
<accession>A0A1G4KAE7</accession>